<dbReference type="Proteomes" id="UP000018851">
    <property type="component" value="Chromosome"/>
</dbReference>
<dbReference type="HOGENOM" id="CLU_046987_1_0_5"/>
<evidence type="ECO:0000313" key="5">
    <source>
        <dbReference type="Proteomes" id="UP000018851"/>
    </source>
</evidence>
<feature type="compositionally biased region" description="Basic and acidic residues" evidence="1">
    <location>
        <begin position="423"/>
        <end position="438"/>
    </location>
</feature>
<evidence type="ECO:0000313" key="4">
    <source>
        <dbReference type="EMBL" id="AHE53316.1"/>
    </source>
</evidence>
<dbReference type="EMBL" id="CP006644">
    <property type="protein sequence ID" value="AHE53316.1"/>
    <property type="molecule type" value="Genomic_DNA"/>
</dbReference>
<dbReference type="PATRIC" id="fig|1123269.5.peg.1554"/>
<dbReference type="STRING" id="1123269.NX02_07960"/>
<dbReference type="InterPro" id="IPR013108">
    <property type="entry name" value="Amidohydro_3"/>
</dbReference>
<keyword evidence="2" id="KW-0732">Signal</keyword>
<reference evidence="4 5" key="1">
    <citation type="submission" date="2013-07" db="EMBL/GenBank/DDBJ databases">
        <title>Completed genome of Sphingomonas sanxanigenens NX02.</title>
        <authorList>
            <person name="Ma T."/>
            <person name="Huang H."/>
            <person name="Wu M."/>
            <person name="Li X."/>
            <person name="Li G."/>
        </authorList>
    </citation>
    <scope>NUCLEOTIDE SEQUENCE [LARGE SCALE GENOMIC DNA]</scope>
    <source>
        <strain evidence="4 5">NX02</strain>
    </source>
</reference>
<feature type="signal peptide" evidence="2">
    <location>
        <begin position="1"/>
        <end position="18"/>
    </location>
</feature>
<dbReference type="SUPFAM" id="SSF51556">
    <property type="entry name" value="Metallo-dependent hydrolases"/>
    <property type="match status" value="1"/>
</dbReference>
<evidence type="ECO:0000256" key="1">
    <source>
        <dbReference type="SAM" id="MobiDB-lite"/>
    </source>
</evidence>
<dbReference type="Pfam" id="PF07969">
    <property type="entry name" value="Amidohydro_3"/>
    <property type="match status" value="1"/>
</dbReference>
<evidence type="ECO:0000256" key="2">
    <source>
        <dbReference type="SAM" id="SignalP"/>
    </source>
</evidence>
<dbReference type="Gene3D" id="2.30.40.10">
    <property type="entry name" value="Urease, subunit C, domain 1"/>
    <property type="match status" value="1"/>
</dbReference>
<proteinExistence type="predicted"/>
<accession>W0A885</accession>
<protein>
    <recommendedName>
        <fullName evidence="3">Amidohydrolase 3 domain-containing protein</fullName>
    </recommendedName>
</protein>
<dbReference type="PANTHER" id="PTHR43135:SF3">
    <property type="entry name" value="ALPHA-D-RIBOSE 1-METHYLPHOSPHONATE 5-TRIPHOSPHATE DIPHOSPHATASE"/>
    <property type="match status" value="1"/>
</dbReference>
<dbReference type="OrthoDB" id="9802793at2"/>
<gene>
    <name evidence="4" type="ORF">NX02_07960</name>
</gene>
<dbReference type="KEGG" id="ssan:NX02_07960"/>
<name>W0A885_9SPHN</name>
<keyword evidence="5" id="KW-1185">Reference proteome</keyword>
<dbReference type="Gene3D" id="3.20.20.140">
    <property type="entry name" value="Metal-dependent hydrolases"/>
    <property type="match status" value="1"/>
</dbReference>
<dbReference type="eggNOG" id="COG1228">
    <property type="taxonomic scope" value="Bacteria"/>
</dbReference>
<dbReference type="GO" id="GO:0016810">
    <property type="term" value="F:hydrolase activity, acting on carbon-nitrogen (but not peptide) bonds"/>
    <property type="evidence" value="ECO:0007669"/>
    <property type="project" value="InterPro"/>
</dbReference>
<organism evidence="4 5">
    <name type="scientific">Sphingomonas sanxanigenens DSM 19645 = NX02</name>
    <dbReference type="NCBI Taxonomy" id="1123269"/>
    <lineage>
        <taxon>Bacteria</taxon>
        <taxon>Pseudomonadati</taxon>
        <taxon>Pseudomonadota</taxon>
        <taxon>Alphaproteobacteria</taxon>
        <taxon>Sphingomonadales</taxon>
        <taxon>Sphingomonadaceae</taxon>
        <taxon>Sphingomonas</taxon>
    </lineage>
</organism>
<feature type="region of interest" description="Disordered" evidence="1">
    <location>
        <begin position="417"/>
        <end position="438"/>
    </location>
</feature>
<dbReference type="SUPFAM" id="SSF51338">
    <property type="entry name" value="Composite domain of metallo-dependent hydrolases"/>
    <property type="match status" value="1"/>
</dbReference>
<dbReference type="InterPro" id="IPR032466">
    <property type="entry name" value="Metal_Hydrolase"/>
</dbReference>
<feature type="domain" description="Amidohydrolase 3" evidence="3">
    <location>
        <begin position="337"/>
        <end position="409"/>
    </location>
</feature>
<evidence type="ECO:0000259" key="3">
    <source>
        <dbReference type="Pfam" id="PF07969"/>
    </source>
</evidence>
<dbReference type="InterPro" id="IPR051781">
    <property type="entry name" value="Metallo-dep_Hydrolase"/>
</dbReference>
<sequence>MKPALLAAAAALTVVASAATIVPAAAQTIAFTGGTVAVGDGSAPIEGGTVVISNGKVVAAGKDVPVPAGAKVIDATGKWVAAGIVAGMSTLGISEGYGVDTINDAVAAKSPFSAAIDVVPAINPASPPIGNERAGGVTRAIIAPATASSIFAGMGAVIDLGADSDPVTRGRAFQYVELGETGKEAAGGSRAAAHVLFRSVLQEVQDYRRAPAAFGQNGQMLKRADAAALVPVLDGTMPLLVHVERASDIRQTLALKKAFPTLKLVLVGATEAWLVASEIAAARVPVIAAALADLPASFEMLAATESNVGRLTRAGVVTGISTLDIGPPPQQRNLTQYAGNLVAITRVPGATGLDWGAAFASITSKPAAAVGLDGEIGSLRPGRRADVVVWSGDPLEFSSEAEAVFIDGVQQPLNSRQHKLRDRYRSATEGDLPKAYER</sequence>
<feature type="chain" id="PRO_5004785164" description="Amidohydrolase 3 domain-containing protein" evidence="2">
    <location>
        <begin position="19"/>
        <end position="438"/>
    </location>
</feature>
<dbReference type="RefSeq" id="WP_025291580.1">
    <property type="nucleotide sequence ID" value="NZ_CP006644.1"/>
</dbReference>
<dbReference type="AlphaFoldDB" id="W0A885"/>
<dbReference type="InterPro" id="IPR011059">
    <property type="entry name" value="Metal-dep_hydrolase_composite"/>
</dbReference>
<dbReference type="PANTHER" id="PTHR43135">
    <property type="entry name" value="ALPHA-D-RIBOSE 1-METHYLPHOSPHONATE 5-TRIPHOSPHATE DIPHOSPHATASE"/>
    <property type="match status" value="1"/>
</dbReference>